<keyword evidence="3" id="KW-1185">Reference proteome</keyword>
<name>A0A6V6YNZ7_9FLAO</name>
<organism evidence="2 3">
    <name type="scientific">Flavobacterium chungangense</name>
    <dbReference type="NCBI Taxonomy" id="554283"/>
    <lineage>
        <taxon>Bacteria</taxon>
        <taxon>Pseudomonadati</taxon>
        <taxon>Bacteroidota</taxon>
        <taxon>Flavobacteriia</taxon>
        <taxon>Flavobacteriales</taxon>
        <taxon>Flavobacteriaceae</taxon>
        <taxon>Flavobacterium</taxon>
    </lineage>
</organism>
<evidence type="ECO:0000256" key="1">
    <source>
        <dbReference type="SAM" id="Phobius"/>
    </source>
</evidence>
<feature type="transmembrane region" description="Helical" evidence="1">
    <location>
        <begin position="18"/>
        <end position="37"/>
    </location>
</feature>
<dbReference type="EMBL" id="CAIJDO010000063">
    <property type="protein sequence ID" value="CAD0001054.1"/>
    <property type="molecule type" value="Genomic_DNA"/>
</dbReference>
<gene>
    <name evidence="2" type="ORF">FLACHUCJ7_00344</name>
</gene>
<keyword evidence="1" id="KW-0472">Membrane</keyword>
<reference evidence="2 3" key="1">
    <citation type="submission" date="2020-06" db="EMBL/GenBank/DDBJ databases">
        <authorList>
            <person name="Criscuolo A."/>
        </authorList>
    </citation>
    <scope>NUCLEOTIDE SEQUENCE [LARGE SCALE GENOMIC DNA]</scope>
    <source>
        <strain evidence="3">CIP 110025</strain>
    </source>
</reference>
<keyword evidence="1" id="KW-0812">Transmembrane</keyword>
<proteinExistence type="predicted"/>
<accession>A0A6V6YNZ7</accession>
<keyword evidence="1" id="KW-1133">Transmembrane helix</keyword>
<evidence type="ECO:0000313" key="3">
    <source>
        <dbReference type="Proteomes" id="UP000556700"/>
    </source>
</evidence>
<dbReference type="Proteomes" id="UP000556700">
    <property type="component" value="Unassembled WGS sequence"/>
</dbReference>
<evidence type="ECO:0000313" key="2">
    <source>
        <dbReference type="EMBL" id="CAD0001054.1"/>
    </source>
</evidence>
<protein>
    <submittedName>
        <fullName evidence="2">Uncharacterized protein</fullName>
    </submittedName>
</protein>
<dbReference type="AlphaFoldDB" id="A0A6V6YNZ7"/>
<comment type="caution">
    <text evidence="2">The sequence shown here is derived from an EMBL/GenBank/DDBJ whole genome shotgun (WGS) entry which is preliminary data.</text>
</comment>
<sequence>MKIRYIFFILLTSIKKSIIHEIYFFTLIIFLLLINCVKKELKNINIKFSSEEAFDSGYLKRNESKTAKLITSKKTKKGIEIIVEKYETGGLKYYGDAKVINDTLFLYYWINTDPMDMSAVLIPKRFKYEIRNVSYKQIQFENLGNKFKSKAE</sequence>